<dbReference type="PANTHER" id="PTHR44846:SF1">
    <property type="entry name" value="MANNOSYL-D-GLYCERATE TRANSPORT_METABOLISM SYSTEM REPRESSOR MNGR-RELATED"/>
    <property type="match status" value="1"/>
</dbReference>
<evidence type="ECO:0000256" key="2">
    <source>
        <dbReference type="ARBA" id="ARBA00023125"/>
    </source>
</evidence>
<dbReference type="EMBL" id="VISO01000001">
    <property type="protein sequence ID" value="TVZ75021.1"/>
    <property type="molecule type" value="Genomic_DNA"/>
</dbReference>
<dbReference type="PROSITE" id="PS50949">
    <property type="entry name" value="HTH_GNTR"/>
    <property type="match status" value="1"/>
</dbReference>
<dbReference type="InterPro" id="IPR050679">
    <property type="entry name" value="Bact_HTH_transcr_reg"/>
</dbReference>
<sequence>MVGKTRKNDDRRKLGRKPGPAVWKQIEEVLAEELVAGRYPPGSKLPTEPELMARFFVGRHTIRQTMARLEARGLVRIEQGRGTFVHDEIVHYRISERTRFSQNLLDQKRDPTYRVVSACEIVPPDTVRDALKLASGEMVTQIDVDSFANDVIIAVSDVYFPTARFPNVASIYTELNSTTKTYQRYGIQDYIRLSTRISSRPPTEDEARRLFQPVSRPLLITRKTDVDPDGLPISYSETCWCADRVELTVGQSDSRAPVPGDPKRE</sequence>
<dbReference type="SUPFAM" id="SSF64288">
    <property type="entry name" value="Chorismate lyase-like"/>
    <property type="match status" value="1"/>
</dbReference>
<dbReference type="SUPFAM" id="SSF46785">
    <property type="entry name" value="Winged helix' DNA-binding domain"/>
    <property type="match status" value="1"/>
</dbReference>
<dbReference type="GO" id="GO:0003700">
    <property type="term" value="F:DNA-binding transcription factor activity"/>
    <property type="evidence" value="ECO:0007669"/>
    <property type="project" value="InterPro"/>
</dbReference>
<evidence type="ECO:0000259" key="4">
    <source>
        <dbReference type="PROSITE" id="PS50949"/>
    </source>
</evidence>
<dbReference type="Gene3D" id="1.10.10.10">
    <property type="entry name" value="Winged helix-like DNA-binding domain superfamily/Winged helix DNA-binding domain"/>
    <property type="match status" value="1"/>
</dbReference>
<protein>
    <submittedName>
        <fullName evidence="5">GntR family phosphonate transport system transcriptional regulator</fullName>
    </submittedName>
</protein>
<dbReference type="PANTHER" id="PTHR44846">
    <property type="entry name" value="MANNOSYL-D-GLYCERATE TRANSPORT/METABOLISM SYSTEM REPRESSOR MNGR-RELATED"/>
    <property type="match status" value="1"/>
</dbReference>
<dbReference type="InterPro" id="IPR036388">
    <property type="entry name" value="WH-like_DNA-bd_sf"/>
</dbReference>
<accession>A0A559TK81</accession>
<evidence type="ECO:0000256" key="1">
    <source>
        <dbReference type="ARBA" id="ARBA00023015"/>
    </source>
</evidence>
<reference evidence="5 6" key="1">
    <citation type="submission" date="2019-06" db="EMBL/GenBank/DDBJ databases">
        <title>Pac Bio to generate improved reference genome sequences for organisms with transposon mutant libraries (support for FEBA project).</title>
        <authorList>
            <person name="Blow M."/>
        </authorList>
    </citation>
    <scope>NUCLEOTIDE SEQUENCE [LARGE SCALE GENOMIC DNA]</scope>
    <source>
        <strain evidence="5 6">USDA 1844</strain>
    </source>
</reference>
<dbReference type="RefSeq" id="WP_022719090.1">
    <property type="nucleotide sequence ID" value="NZ_ATTQ01000040.1"/>
</dbReference>
<dbReference type="Pfam" id="PF07702">
    <property type="entry name" value="UTRA"/>
    <property type="match status" value="1"/>
</dbReference>
<evidence type="ECO:0000256" key="3">
    <source>
        <dbReference type="ARBA" id="ARBA00023163"/>
    </source>
</evidence>
<dbReference type="PRINTS" id="PR00035">
    <property type="entry name" value="HTHGNTR"/>
</dbReference>
<keyword evidence="2" id="KW-0238">DNA-binding</keyword>
<dbReference type="InterPro" id="IPR012702">
    <property type="entry name" value="CP_lyase_PhnF"/>
</dbReference>
<comment type="caution">
    <text evidence="5">The sequence shown here is derived from an EMBL/GenBank/DDBJ whole genome shotgun (WGS) entry which is preliminary data.</text>
</comment>
<dbReference type="InterPro" id="IPR000524">
    <property type="entry name" value="Tscrpt_reg_HTH_GntR"/>
</dbReference>
<feature type="domain" description="HTH gntR-type" evidence="4">
    <location>
        <begin position="20"/>
        <end position="88"/>
    </location>
</feature>
<dbReference type="InterPro" id="IPR011663">
    <property type="entry name" value="UTRA"/>
</dbReference>
<dbReference type="Proteomes" id="UP000319824">
    <property type="component" value="Unassembled WGS sequence"/>
</dbReference>
<dbReference type="SMART" id="SM00345">
    <property type="entry name" value="HTH_GNTR"/>
    <property type="match status" value="1"/>
</dbReference>
<dbReference type="SMART" id="SM00866">
    <property type="entry name" value="UTRA"/>
    <property type="match status" value="1"/>
</dbReference>
<dbReference type="InterPro" id="IPR036390">
    <property type="entry name" value="WH_DNA-bd_sf"/>
</dbReference>
<dbReference type="InterPro" id="IPR028978">
    <property type="entry name" value="Chorismate_lyase_/UTRA_dom_sf"/>
</dbReference>
<dbReference type="Pfam" id="PF00392">
    <property type="entry name" value="GntR"/>
    <property type="match status" value="1"/>
</dbReference>
<dbReference type="NCBIfam" id="TIGR02325">
    <property type="entry name" value="C_P_lyase_phnF"/>
    <property type="match status" value="1"/>
</dbReference>
<dbReference type="Gene3D" id="3.40.1410.10">
    <property type="entry name" value="Chorismate lyase-like"/>
    <property type="match status" value="1"/>
</dbReference>
<proteinExistence type="predicted"/>
<dbReference type="CDD" id="cd07377">
    <property type="entry name" value="WHTH_GntR"/>
    <property type="match status" value="1"/>
</dbReference>
<organism evidence="5 6">
    <name type="scientific">Rhizobium mongolense USDA 1844</name>
    <dbReference type="NCBI Taxonomy" id="1079460"/>
    <lineage>
        <taxon>Bacteria</taxon>
        <taxon>Pseudomonadati</taxon>
        <taxon>Pseudomonadota</taxon>
        <taxon>Alphaproteobacteria</taxon>
        <taxon>Hyphomicrobiales</taxon>
        <taxon>Rhizobiaceae</taxon>
        <taxon>Rhizobium/Agrobacterium group</taxon>
        <taxon>Rhizobium</taxon>
    </lineage>
</organism>
<keyword evidence="1" id="KW-0805">Transcription regulation</keyword>
<evidence type="ECO:0000313" key="5">
    <source>
        <dbReference type="EMBL" id="TVZ75021.1"/>
    </source>
</evidence>
<gene>
    <name evidence="5" type="ORF">BCL32_0393</name>
</gene>
<dbReference type="GO" id="GO:0045892">
    <property type="term" value="P:negative regulation of DNA-templated transcription"/>
    <property type="evidence" value="ECO:0007669"/>
    <property type="project" value="TreeGrafter"/>
</dbReference>
<name>A0A559TK81_9HYPH</name>
<dbReference type="AlphaFoldDB" id="A0A559TK81"/>
<dbReference type="GO" id="GO:0003677">
    <property type="term" value="F:DNA binding"/>
    <property type="evidence" value="ECO:0007669"/>
    <property type="project" value="UniProtKB-KW"/>
</dbReference>
<keyword evidence="3" id="KW-0804">Transcription</keyword>
<evidence type="ECO:0000313" key="6">
    <source>
        <dbReference type="Proteomes" id="UP000319824"/>
    </source>
</evidence>